<keyword evidence="2 7" id="KW-0444">Lipid biosynthesis</keyword>
<dbReference type="RefSeq" id="WP_302041904.1">
    <property type="nucleotide sequence ID" value="NZ_JAUKPO010000043.1"/>
</dbReference>
<dbReference type="Pfam" id="PF00550">
    <property type="entry name" value="PP-binding"/>
    <property type="match status" value="1"/>
</dbReference>
<dbReference type="EMBL" id="JAUKPO010000043">
    <property type="protein sequence ID" value="MDO1451104.1"/>
    <property type="molecule type" value="Genomic_DNA"/>
</dbReference>
<feature type="domain" description="Carrier" evidence="8">
    <location>
        <begin position="6"/>
        <end position="81"/>
    </location>
</feature>
<evidence type="ECO:0000313" key="10">
    <source>
        <dbReference type="Proteomes" id="UP001168528"/>
    </source>
</evidence>
<evidence type="ECO:0000256" key="3">
    <source>
        <dbReference type="ARBA" id="ARBA00022553"/>
    </source>
</evidence>
<accession>A0ABT8RIB3</accession>
<evidence type="ECO:0000256" key="1">
    <source>
        <dbReference type="ARBA" id="ARBA00022450"/>
    </source>
</evidence>
<comment type="caution">
    <text evidence="9">The sequence shown here is derived from an EMBL/GenBank/DDBJ whole genome shotgun (WGS) entry which is preliminary data.</text>
</comment>
<keyword evidence="7" id="KW-0963">Cytoplasm</keyword>
<dbReference type="InterPro" id="IPR036736">
    <property type="entry name" value="ACP-like_sf"/>
</dbReference>
<dbReference type="PANTHER" id="PTHR20863:SF76">
    <property type="entry name" value="CARRIER DOMAIN-CONTAINING PROTEIN"/>
    <property type="match status" value="1"/>
</dbReference>
<evidence type="ECO:0000313" key="9">
    <source>
        <dbReference type="EMBL" id="MDO1451104.1"/>
    </source>
</evidence>
<proteinExistence type="inferred from homology"/>
<keyword evidence="1 7" id="KW-0596">Phosphopantetheine</keyword>
<dbReference type="HAMAP" id="MF_01217">
    <property type="entry name" value="Acyl_carrier"/>
    <property type="match status" value="1"/>
</dbReference>
<feature type="modified residue" description="O-(pantetheine 4'-phosphoryl)serine" evidence="7">
    <location>
        <position position="41"/>
    </location>
</feature>
<comment type="similarity">
    <text evidence="7">Belongs to the acyl carrier protein (ACP) family.</text>
</comment>
<reference evidence="9" key="1">
    <citation type="submission" date="2023-07" db="EMBL/GenBank/DDBJ databases">
        <title>The genome sequence of Rhodocytophaga aerolata KACC 12507.</title>
        <authorList>
            <person name="Zhang X."/>
        </authorList>
    </citation>
    <scope>NUCLEOTIDE SEQUENCE</scope>
    <source>
        <strain evidence="9">KACC 12507</strain>
    </source>
</reference>
<organism evidence="9 10">
    <name type="scientific">Rhodocytophaga aerolata</name>
    <dbReference type="NCBI Taxonomy" id="455078"/>
    <lineage>
        <taxon>Bacteria</taxon>
        <taxon>Pseudomonadati</taxon>
        <taxon>Bacteroidota</taxon>
        <taxon>Cytophagia</taxon>
        <taxon>Cytophagales</taxon>
        <taxon>Rhodocytophagaceae</taxon>
        <taxon>Rhodocytophaga</taxon>
    </lineage>
</organism>
<comment type="pathway">
    <text evidence="7">Lipid metabolism; fatty acid biosynthesis.</text>
</comment>
<gene>
    <name evidence="7" type="primary">acpP</name>
    <name evidence="9" type="ORF">Q0590_32825</name>
</gene>
<dbReference type="InterPro" id="IPR003231">
    <property type="entry name" value="ACP"/>
</dbReference>
<evidence type="ECO:0000256" key="7">
    <source>
        <dbReference type="HAMAP-Rule" id="MF_01217"/>
    </source>
</evidence>
<keyword evidence="4 7" id="KW-0276">Fatty acid metabolism</keyword>
<dbReference type="PROSITE" id="PS50075">
    <property type="entry name" value="CARRIER"/>
    <property type="match status" value="1"/>
</dbReference>
<dbReference type="InterPro" id="IPR006162">
    <property type="entry name" value="Ppantetheine_attach_site"/>
</dbReference>
<evidence type="ECO:0000256" key="4">
    <source>
        <dbReference type="ARBA" id="ARBA00022832"/>
    </source>
</evidence>
<name>A0ABT8RIB3_9BACT</name>
<dbReference type="Gene3D" id="1.10.1200.10">
    <property type="entry name" value="ACP-like"/>
    <property type="match status" value="1"/>
</dbReference>
<protein>
    <recommendedName>
        <fullName evidence="7">Acyl carrier protein</fullName>
        <shortName evidence="7">ACP</shortName>
    </recommendedName>
</protein>
<dbReference type="InterPro" id="IPR009081">
    <property type="entry name" value="PP-bd_ACP"/>
</dbReference>
<evidence type="ECO:0000256" key="6">
    <source>
        <dbReference type="ARBA" id="ARBA00023160"/>
    </source>
</evidence>
<keyword evidence="5 7" id="KW-0443">Lipid metabolism</keyword>
<dbReference type="SUPFAM" id="SSF47336">
    <property type="entry name" value="ACP-like"/>
    <property type="match status" value="1"/>
</dbReference>
<dbReference type="PANTHER" id="PTHR20863">
    <property type="entry name" value="ACYL CARRIER PROTEIN"/>
    <property type="match status" value="1"/>
</dbReference>
<dbReference type="PROSITE" id="PS00012">
    <property type="entry name" value="PHOSPHOPANTETHEINE"/>
    <property type="match status" value="1"/>
</dbReference>
<dbReference type="Proteomes" id="UP001168528">
    <property type="component" value="Unassembled WGS sequence"/>
</dbReference>
<comment type="function">
    <text evidence="7">Carrier of the growing fatty acid chain in fatty acid biosynthesis.</text>
</comment>
<evidence type="ECO:0000256" key="2">
    <source>
        <dbReference type="ARBA" id="ARBA00022516"/>
    </source>
</evidence>
<keyword evidence="10" id="KW-1185">Reference proteome</keyword>
<evidence type="ECO:0000259" key="8">
    <source>
        <dbReference type="PROSITE" id="PS50075"/>
    </source>
</evidence>
<keyword evidence="3 7" id="KW-0597">Phosphoprotein</keyword>
<comment type="PTM">
    <text evidence="7">4'-phosphopantetheine is transferred from CoA to a specific serine of apo-ACP by AcpS. This modification is essential for activity because fatty acids are bound in thioester linkage to the sulfhydryl of the prosthetic group.</text>
</comment>
<sequence length="90" mass="10271">MKQSQPQIEHILTDLLHRKMGIAKQRITSQSQLIRELGLDSLDAVELIVEVEKHFNIAISDEELEEFVTLQDIVACIETKLSLNEKTSLN</sequence>
<evidence type="ECO:0000256" key="5">
    <source>
        <dbReference type="ARBA" id="ARBA00023098"/>
    </source>
</evidence>
<keyword evidence="6 7" id="KW-0275">Fatty acid biosynthesis</keyword>
<comment type="subcellular location">
    <subcellularLocation>
        <location evidence="7">Cytoplasm</location>
    </subcellularLocation>
</comment>